<feature type="compositionally biased region" description="Basic and acidic residues" evidence="1">
    <location>
        <begin position="44"/>
        <end position="60"/>
    </location>
</feature>
<feature type="region of interest" description="Disordered" evidence="1">
    <location>
        <begin position="44"/>
        <end position="81"/>
    </location>
</feature>
<reference evidence="2" key="1">
    <citation type="journal article" date="2023" name="PhytoFront">
        <title>Draft Genome Resources of Seven Strains of Tilletia horrida, Causal Agent of Kernel Smut of Rice.</title>
        <authorList>
            <person name="Khanal S."/>
            <person name="Antony Babu S."/>
            <person name="Zhou X.G."/>
        </authorList>
    </citation>
    <scope>NUCLEOTIDE SEQUENCE</scope>
    <source>
        <strain evidence="2">TX3</strain>
    </source>
</reference>
<evidence type="ECO:0000256" key="1">
    <source>
        <dbReference type="SAM" id="MobiDB-lite"/>
    </source>
</evidence>
<protein>
    <recommendedName>
        <fullName evidence="4">Altered inheritance of mitochondria protein 5, mitochondrial</fullName>
    </recommendedName>
</protein>
<keyword evidence="3" id="KW-1185">Reference proteome</keyword>
<name>A0AAN6JJF4_9BASI</name>
<dbReference type="EMBL" id="JAPDMQ010000251">
    <property type="protein sequence ID" value="KAK0529181.1"/>
    <property type="molecule type" value="Genomic_DNA"/>
</dbReference>
<evidence type="ECO:0008006" key="4">
    <source>
        <dbReference type="Google" id="ProtNLM"/>
    </source>
</evidence>
<evidence type="ECO:0000313" key="3">
    <source>
        <dbReference type="Proteomes" id="UP001176521"/>
    </source>
</evidence>
<gene>
    <name evidence="2" type="ORF">OC842_004328</name>
</gene>
<feature type="region of interest" description="Disordered" evidence="1">
    <location>
        <begin position="121"/>
        <end position="149"/>
    </location>
</feature>
<organism evidence="2 3">
    <name type="scientific">Tilletia horrida</name>
    <dbReference type="NCBI Taxonomy" id="155126"/>
    <lineage>
        <taxon>Eukaryota</taxon>
        <taxon>Fungi</taxon>
        <taxon>Dikarya</taxon>
        <taxon>Basidiomycota</taxon>
        <taxon>Ustilaginomycotina</taxon>
        <taxon>Exobasidiomycetes</taxon>
        <taxon>Tilletiales</taxon>
        <taxon>Tilletiaceae</taxon>
        <taxon>Tilletia</taxon>
    </lineage>
</organism>
<sequence>MAALLAPVAGAIVGTSLLYGLHAVQTARTDAVLAELGSSRAHIDASRDALEASRKQTRREEEEEQSRRAPTRFRSATKPSVTDELRDRWNAHLFEAIDVVSRIQWDIAASKAIQRVRDVLPSSSSEAAESAQEAVDKAKAKAKTGLSLR</sequence>
<comment type="caution">
    <text evidence="2">The sequence shown here is derived from an EMBL/GenBank/DDBJ whole genome shotgun (WGS) entry which is preliminary data.</text>
</comment>
<accession>A0AAN6JJF4</accession>
<dbReference type="Proteomes" id="UP001176521">
    <property type="component" value="Unassembled WGS sequence"/>
</dbReference>
<feature type="compositionally biased region" description="Low complexity" evidence="1">
    <location>
        <begin position="122"/>
        <end position="133"/>
    </location>
</feature>
<proteinExistence type="predicted"/>
<dbReference type="AlphaFoldDB" id="A0AAN6JJF4"/>
<evidence type="ECO:0000313" key="2">
    <source>
        <dbReference type="EMBL" id="KAK0529181.1"/>
    </source>
</evidence>